<comment type="caution">
    <text evidence="1">The sequence shown here is derived from an EMBL/GenBank/DDBJ whole genome shotgun (WGS) entry which is preliminary data.</text>
</comment>
<gene>
    <name evidence="1" type="ORF">LTR09_011371</name>
</gene>
<dbReference type="AlphaFoldDB" id="A0AAJ0G7V5"/>
<reference evidence="1" key="1">
    <citation type="submission" date="2023-04" db="EMBL/GenBank/DDBJ databases">
        <title>Black Yeasts Isolated from many extreme environments.</title>
        <authorList>
            <person name="Coleine C."/>
            <person name="Stajich J.E."/>
            <person name="Selbmann L."/>
        </authorList>
    </citation>
    <scope>NUCLEOTIDE SEQUENCE</scope>
    <source>
        <strain evidence="1">CCFEE 5312</strain>
    </source>
</reference>
<organism evidence="1 2">
    <name type="scientific">Extremus antarcticus</name>
    <dbReference type="NCBI Taxonomy" id="702011"/>
    <lineage>
        <taxon>Eukaryota</taxon>
        <taxon>Fungi</taxon>
        <taxon>Dikarya</taxon>
        <taxon>Ascomycota</taxon>
        <taxon>Pezizomycotina</taxon>
        <taxon>Dothideomycetes</taxon>
        <taxon>Dothideomycetidae</taxon>
        <taxon>Mycosphaerellales</taxon>
        <taxon>Extremaceae</taxon>
        <taxon>Extremus</taxon>
    </lineage>
</organism>
<accession>A0AAJ0G7V5</accession>
<dbReference type="EMBL" id="JAWDJX010000066">
    <property type="protein sequence ID" value="KAK3047169.1"/>
    <property type="molecule type" value="Genomic_DNA"/>
</dbReference>
<evidence type="ECO:0000313" key="1">
    <source>
        <dbReference type="EMBL" id="KAK3047169.1"/>
    </source>
</evidence>
<keyword evidence="2" id="KW-1185">Reference proteome</keyword>
<proteinExistence type="predicted"/>
<dbReference type="Proteomes" id="UP001271007">
    <property type="component" value="Unassembled WGS sequence"/>
</dbReference>
<sequence length="126" mass="14171">MENNIDLQAILCGPVDQVVGRLDALLGRLDTLQARNSQIFDRLQYKVVKRKNDKDQARYLNLLSLNGPDPDTLDLVKTQANQWFADPSSFWTRPNSVNTQFSGGRCYLSSQAQIVGHYLRAKCDGA</sequence>
<protein>
    <submittedName>
        <fullName evidence="1">Uncharacterized protein</fullName>
    </submittedName>
</protein>
<evidence type="ECO:0000313" key="2">
    <source>
        <dbReference type="Proteomes" id="UP001271007"/>
    </source>
</evidence>
<name>A0AAJ0G7V5_9PEZI</name>